<feature type="transmembrane region" description="Helical" evidence="1">
    <location>
        <begin position="124"/>
        <end position="148"/>
    </location>
</feature>
<dbReference type="AlphaFoldDB" id="A0A0R1NP62"/>
<feature type="transmembrane region" description="Helical" evidence="1">
    <location>
        <begin position="27"/>
        <end position="47"/>
    </location>
</feature>
<evidence type="ECO:0000256" key="1">
    <source>
        <dbReference type="SAM" id="Phobius"/>
    </source>
</evidence>
<gene>
    <name evidence="2" type="ORF">FC98_GL002811</name>
</gene>
<name>A0A0R1NP62_9LACO</name>
<keyword evidence="1" id="KW-0812">Transmembrane</keyword>
<accession>A0A0R1NP62</accession>
<protein>
    <submittedName>
        <fullName evidence="2">Uncharacterized protein</fullName>
    </submittedName>
</protein>
<dbReference type="EMBL" id="AZEB01000009">
    <property type="protein sequence ID" value="KRL22192.1"/>
    <property type="molecule type" value="Genomic_DNA"/>
</dbReference>
<evidence type="ECO:0000313" key="2">
    <source>
        <dbReference type="EMBL" id="KRL22192.1"/>
    </source>
</evidence>
<sequence length="271" mass="30168">MEQFYTQSINEEVISMINQLRADAFRLTRLTGFYLTLLLVIGYSALITKTKSVGGIMADANENVLHHLAHSNWSIIDGIRGLTMSASVLMYVLMGLFVIIIGYEFSQQTYKNTLISGISRFQFILAKYVMLLLTILVNITIYFLTVIVTSLVLNRKLGTSWGHLLQTASITTVTVAFFISIVFSIAILILMLTSSVIISSIFIVIFPLAISMFHVDANWNWLTYVDFFGASNKVAMGTLSPSQFGPYILTCGIILVICIGFSLLAIQEKEL</sequence>
<keyword evidence="1" id="KW-1133">Transmembrane helix</keyword>
<comment type="caution">
    <text evidence="2">The sequence shown here is derived from an EMBL/GenBank/DDBJ whole genome shotgun (WGS) entry which is preliminary data.</text>
</comment>
<dbReference type="PATRIC" id="fig|1423766.4.peg.2941"/>
<evidence type="ECO:0000313" key="3">
    <source>
        <dbReference type="Proteomes" id="UP000051439"/>
    </source>
</evidence>
<proteinExistence type="predicted"/>
<feature type="transmembrane region" description="Helical" evidence="1">
    <location>
        <begin position="244"/>
        <end position="266"/>
    </location>
</feature>
<organism evidence="2 3">
    <name type="scientific">Lentilactobacillus kisonensis DSM 19906 = JCM 15041</name>
    <dbReference type="NCBI Taxonomy" id="1423766"/>
    <lineage>
        <taxon>Bacteria</taxon>
        <taxon>Bacillati</taxon>
        <taxon>Bacillota</taxon>
        <taxon>Bacilli</taxon>
        <taxon>Lactobacillales</taxon>
        <taxon>Lactobacillaceae</taxon>
        <taxon>Lentilactobacillus</taxon>
    </lineage>
</organism>
<feature type="transmembrane region" description="Helical" evidence="1">
    <location>
        <begin position="82"/>
        <end position="103"/>
    </location>
</feature>
<dbReference type="PANTHER" id="PTHR37305">
    <property type="entry name" value="INTEGRAL MEMBRANE PROTEIN-RELATED"/>
    <property type="match status" value="1"/>
</dbReference>
<dbReference type="PANTHER" id="PTHR37305:SF1">
    <property type="entry name" value="MEMBRANE PROTEIN"/>
    <property type="match status" value="1"/>
</dbReference>
<dbReference type="Proteomes" id="UP000051439">
    <property type="component" value="Unassembled WGS sequence"/>
</dbReference>
<feature type="transmembrane region" description="Helical" evidence="1">
    <location>
        <begin position="196"/>
        <end position="215"/>
    </location>
</feature>
<keyword evidence="3" id="KW-1185">Reference proteome</keyword>
<keyword evidence="1" id="KW-0472">Membrane</keyword>
<reference evidence="2 3" key="1">
    <citation type="journal article" date="2015" name="Genome Announc.">
        <title>Expanding the biotechnology potential of lactobacilli through comparative genomics of 213 strains and associated genera.</title>
        <authorList>
            <person name="Sun Z."/>
            <person name="Harris H.M."/>
            <person name="McCann A."/>
            <person name="Guo C."/>
            <person name="Argimon S."/>
            <person name="Zhang W."/>
            <person name="Yang X."/>
            <person name="Jeffery I.B."/>
            <person name="Cooney J.C."/>
            <person name="Kagawa T.F."/>
            <person name="Liu W."/>
            <person name="Song Y."/>
            <person name="Salvetti E."/>
            <person name="Wrobel A."/>
            <person name="Rasinkangas P."/>
            <person name="Parkhill J."/>
            <person name="Rea M.C."/>
            <person name="O'Sullivan O."/>
            <person name="Ritari J."/>
            <person name="Douillard F.P."/>
            <person name="Paul Ross R."/>
            <person name="Yang R."/>
            <person name="Briner A.E."/>
            <person name="Felis G.E."/>
            <person name="de Vos W.M."/>
            <person name="Barrangou R."/>
            <person name="Klaenhammer T.R."/>
            <person name="Caufield P.W."/>
            <person name="Cui Y."/>
            <person name="Zhang H."/>
            <person name="O'Toole P.W."/>
        </authorList>
    </citation>
    <scope>NUCLEOTIDE SEQUENCE [LARGE SCALE GENOMIC DNA]</scope>
    <source>
        <strain evidence="2 3">DSM 19906</strain>
    </source>
</reference>
<feature type="transmembrane region" description="Helical" evidence="1">
    <location>
        <begin position="168"/>
        <end position="189"/>
    </location>
</feature>